<keyword evidence="7 11" id="KW-0418">Kinase</keyword>
<dbReference type="CDD" id="cd04238">
    <property type="entry name" value="AAK_NAGK-like"/>
    <property type="match status" value="1"/>
</dbReference>
<evidence type="ECO:0000256" key="8">
    <source>
        <dbReference type="ARBA" id="ARBA00022840"/>
    </source>
</evidence>
<evidence type="ECO:0000256" key="7">
    <source>
        <dbReference type="ARBA" id="ARBA00022777"/>
    </source>
</evidence>
<keyword evidence="8" id="KW-0067">ATP-binding</keyword>
<evidence type="ECO:0000256" key="6">
    <source>
        <dbReference type="ARBA" id="ARBA00022741"/>
    </source>
</evidence>
<name>A0A2U1DFA9_9LACO</name>
<evidence type="ECO:0000256" key="9">
    <source>
        <dbReference type="ARBA" id="ARBA00048141"/>
    </source>
</evidence>
<dbReference type="GO" id="GO:0006526">
    <property type="term" value="P:L-arginine biosynthetic process"/>
    <property type="evidence" value="ECO:0007669"/>
    <property type="project" value="UniProtKB-KW"/>
</dbReference>
<dbReference type="EMBL" id="QEKT01000001">
    <property type="protein sequence ID" value="PVY86371.1"/>
    <property type="molecule type" value="Genomic_DNA"/>
</dbReference>
<evidence type="ECO:0000256" key="4">
    <source>
        <dbReference type="ARBA" id="ARBA00022605"/>
    </source>
</evidence>
<keyword evidence="3" id="KW-0055">Arginine biosynthesis</keyword>
<keyword evidence="5" id="KW-0808">Transferase</keyword>
<dbReference type="EC" id="2.7.2.8" evidence="2"/>
<dbReference type="InterPro" id="IPR001048">
    <property type="entry name" value="Asp/Glu/Uridylate_kinase"/>
</dbReference>
<keyword evidence="4" id="KW-0028">Amino-acid biosynthesis</keyword>
<dbReference type="NCBIfam" id="TIGR00761">
    <property type="entry name" value="argB"/>
    <property type="match status" value="1"/>
</dbReference>
<gene>
    <name evidence="11" type="ORF">C7384_101287</name>
</gene>
<dbReference type="AlphaFoldDB" id="A0A2U1DFA9"/>
<dbReference type="Proteomes" id="UP000245433">
    <property type="component" value="Unassembled WGS sequence"/>
</dbReference>
<dbReference type="GO" id="GO:0005524">
    <property type="term" value="F:ATP binding"/>
    <property type="evidence" value="ECO:0007669"/>
    <property type="project" value="UniProtKB-KW"/>
</dbReference>
<proteinExistence type="predicted"/>
<evidence type="ECO:0000313" key="11">
    <source>
        <dbReference type="EMBL" id="PVY86371.1"/>
    </source>
</evidence>
<dbReference type="GO" id="GO:0005737">
    <property type="term" value="C:cytoplasm"/>
    <property type="evidence" value="ECO:0007669"/>
    <property type="project" value="InterPro"/>
</dbReference>
<evidence type="ECO:0000256" key="3">
    <source>
        <dbReference type="ARBA" id="ARBA00022571"/>
    </source>
</evidence>
<dbReference type="PANTHER" id="PTHR23342">
    <property type="entry name" value="N-ACETYLGLUTAMATE SYNTHASE"/>
    <property type="match status" value="1"/>
</dbReference>
<protein>
    <recommendedName>
        <fullName evidence="2">acetylglutamate kinase</fullName>
        <ecNumber evidence="2">2.7.2.8</ecNumber>
    </recommendedName>
</protein>
<reference evidence="11 12" key="1">
    <citation type="submission" date="2018-04" db="EMBL/GenBank/DDBJ databases">
        <title>Genomic Encyclopedia of Type Strains, Phase IV (KMG-IV): sequencing the most valuable type-strain genomes for metagenomic binning, comparative biology and taxonomic classification.</title>
        <authorList>
            <person name="Goeker M."/>
        </authorList>
    </citation>
    <scope>NUCLEOTIDE SEQUENCE [LARGE SCALE GENOMIC DNA]</scope>
    <source>
        <strain evidence="11 12">DSM 28795</strain>
    </source>
</reference>
<evidence type="ECO:0000256" key="2">
    <source>
        <dbReference type="ARBA" id="ARBA00013065"/>
    </source>
</evidence>
<dbReference type="PIRSF" id="PIRSF000728">
    <property type="entry name" value="NAGK"/>
    <property type="match status" value="1"/>
</dbReference>
<evidence type="ECO:0000256" key="5">
    <source>
        <dbReference type="ARBA" id="ARBA00022679"/>
    </source>
</evidence>
<dbReference type="PANTHER" id="PTHR23342:SF0">
    <property type="entry name" value="N-ACETYLGLUTAMATE SYNTHASE, MITOCHONDRIAL"/>
    <property type="match status" value="1"/>
</dbReference>
<keyword evidence="12" id="KW-1185">Reference proteome</keyword>
<organism evidence="11 12">
    <name type="scientific">Convivina intestini</name>
    <dbReference type="NCBI Taxonomy" id="1505726"/>
    <lineage>
        <taxon>Bacteria</taxon>
        <taxon>Bacillati</taxon>
        <taxon>Bacillota</taxon>
        <taxon>Bacilli</taxon>
        <taxon>Lactobacillales</taxon>
        <taxon>Lactobacillaceae</taxon>
        <taxon>Convivina</taxon>
    </lineage>
</organism>
<dbReference type="Pfam" id="PF00696">
    <property type="entry name" value="AA_kinase"/>
    <property type="match status" value="1"/>
</dbReference>
<comment type="caution">
    <text evidence="11">The sequence shown here is derived from an EMBL/GenBank/DDBJ whole genome shotgun (WGS) entry which is preliminary data.</text>
</comment>
<dbReference type="RefSeq" id="WP_165806756.1">
    <property type="nucleotide sequence ID" value="NZ_CAKOEX010000001.1"/>
</dbReference>
<evidence type="ECO:0000259" key="10">
    <source>
        <dbReference type="Pfam" id="PF00696"/>
    </source>
</evidence>
<dbReference type="InterPro" id="IPR004662">
    <property type="entry name" value="AcgluKinase_fam"/>
</dbReference>
<accession>A0A2U1DFA9</accession>
<keyword evidence="6" id="KW-0547">Nucleotide-binding</keyword>
<evidence type="ECO:0000313" key="12">
    <source>
        <dbReference type="Proteomes" id="UP000245433"/>
    </source>
</evidence>
<dbReference type="Gene3D" id="3.40.1160.10">
    <property type="entry name" value="Acetylglutamate kinase-like"/>
    <property type="match status" value="1"/>
</dbReference>
<dbReference type="SUPFAM" id="SSF53633">
    <property type="entry name" value="Carbamate kinase-like"/>
    <property type="match status" value="1"/>
</dbReference>
<feature type="domain" description="Aspartate/glutamate/uridylate kinase" evidence="10">
    <location>
        <begin position="1"/>
        <end position="230"/>
    </location>
</feature>
<dbReference type="GO" id="GO:0003991">
    <property type="term" value="F:acetylglutamate kinase activity"/>
    <property type="evidence" value="ECO:0007669"/>
    <property type="project" value="UniProtKB-EC"/>
</dbReference>
<comment type="catalytic activity">
    <reaction evidence="9">
        <text>N-acetyl-L-glutamate + ATP = N-acetyl-L-glutamyl 5-phosphate + ADP</text>
        <dbReference type="Rhea" id="RHEA:14629"/>
        <dbReference type="ChEBI" id="CHEBI:30616"/>
        <dbReference type="ChEBI" id="CHEBI:44337"/>
        <dbReference type="ChEBI" id="CHEBI:57936"/>
        <dbReference type="ChEBI" id="CHEBI:456216"/>
        <dbReference type="EC" id="2.7.2.8"/>
    </reaction>
</comment>
<comment type="pathway">
    <text evidence="1">Amino-acid biosynthesis; L-arginine biosynthesis; N(2)-acetyl-L-ornithine from L-glutamate: step 2/4.</text>
</comment>
<dbReference type="InterPro" id="IPR036393">
    <property type="entry name" value="AceGlu_kinase-like_sf"/>
</dbReference>
<sequence>MIIIKIGGNAIHQLTEDFFKQIQIWLDQEKQIIIVHGGGQLITATSQFFNLPVQKIDGIRKTSPAEMLLTQGLLSNVIQPYFAQLFQQHGINCQPLNFNGYTLLQGQYLDQSQYGQVGQVTSIKTQLLAQSPTNSVILINSLVQTPQGQLLNVNADQAAQALAVLTQAQELILLTDVPGILVDQEVQTQLTPALAQQFMQEGQITGGMIPKIKAALASLKDGVHQITITDQLNHPGTTITH</sequence>
<evidence type="ECO:0000256" key="1">
    <source>
        <dbReference type="ARBA" id="ARBA00004828"/>
    </source>
</evidence>